<comment type="caution">
    <text evidence="4">The sequence shown here is derived from an EMBL/GenBank/DDBJ whole genome shotgun (WGS) entry which is preliminary data.</text>
</comment>
<name>A0A1B7ZFC9_9FLAO</name>
<dbReference type="Proteomes" id="UP000092164">
    <property type="component" value="Unassembled WGS sequence"/>
</dbReference>
<dbReference type="InterPro" id="IPR052173">
    <property type="entry name" value="Beta-lactam_resp_regulator"/>
</dbReference>
<protein>
    <recommendedName>
        <fullName evidence="3">Peptidase M56 domain-containing protein</fullName>
    </recommendedName>
</protein>
<reference evidence="5" key="1">
    <citation type="submission" date="2016-06" db="EMBL/GenBank/DDBJ databases">
        <authorList>
            <person name="Zhan P."/>
        </authorList>
    </citation>
    <scope>NUCLEOTIDE SEQUENCE [LARGE SCALE GENOMIC DNA]</scope>
    <source>
        <strain evidence="5">T28</strain>
    </source>
</reference>
<keyword evidence="2" id="KW-1133">Transmembrane helix</keyword>
<proteinExistence type="predicted"/>
<feature type="transmembrane region" description="Helical" evidence="2">
    <location>
        <begin position="20"/>
        <end position="40"/>
    </location>
</feature>
<dbReference type="STRING" id="1836467.BTR34_10650"/>
<dbReference type="AlphaFoldDB" id="A0A1B7ZFC9"/>
<dbReference type="PANTHER" id="PTHR34978:SF3">
    <property type="entry name" value="SLR0241 PROTEIN"/>
    <property type="match status" value="1"/>
</dbReference>
<dbReference type="InterPro" id="IPR008969">
    <property type="entry name" value="CarboxyPept-like_regulatory"/>
</dbReference>
<keyword evidence="2" id="KW-0812">Transmembrane</keyword>
<dbReference type="Pfam" id="PF05569">
    <property type="entry name" value="Peptidase_M56"/>
    <property type="match status" value="1"/>
</dbReference>
<dbReference type="PANTHER" id="PTHR34978">
    <property type="entry name" value="POSSIBLE SENSOR-TRANSDUCER PROTEIN BLAR"/>
    <property type="match status" value="1"/>
</dbReference>
<evidence type="ECO:0000259" key="3">
    <source>
        <dbReference type="Pfam" id="PF05569"/>
    </source>
</evidence>
<dbReference type="Gene3D" id="2.60.40.1120">
    <property type="entry name" value="Carboxypeptidase-like, regulatory domain"/>
    <property type="match status" value="1"/>
</dbReference>
<organism evidence="4 5">
    <name type="scientific">Maribacter hydrothermalis</name>
    <dbReference type="NCBI Taxonomy" id="1836467"/>
    <lineage>
        <taxon>Bacteria</taxon>
        <taxon>Pseudomonadati</taxon>
        <taxon>Bacteroidota</taxon>
        <taxon>Flavobacteriia</taxon>
        <taxon>Flavobacteriales</taxon>
        <taxon>Flavobacteriaceae</taxon>
        <taxon>Maribacter</taxon>
    </lineage>
</organism>
<dbReference type="KEGG" id="mart:BTR34_10650"/>
<keyword evidence="5" id="KW-1185">Reference proteome</keyword>
<feature type="compositionally biased region" description="Pro residues" evidence="1">
    <location>
        <begin position="630"/>
        <end position="640"/>
    </location>
</feature>
<feature type="region of interest" description="Disordered" evidence="1">
    <location>
        <begin position="624"/>
        <end position="685"/>
    </location>
</feature>
<gene>
    <name evidence="4" type="ORF">A9200_02275</name>
</gene>
<feature type="transmembrane region" description="Helical" evidence="2">
    <location>
        <begin position="260"/>
        <end position="278"/>
    </location>
</feature>
<sequence>MAIFLLFYKLLLEKESIHHFKRFFLLIALIASFIIPQVVFTEYVKIEPSTTVTQVLTLNEQPEIAPVVTAIEKSPVNWSLILWTIYGLGVISFGFRFLYNLVKIWKRIRSNTQIKNNSIVRVLLKEQLPPHTFLRYIFLNKQKFKSKSIPKSVLRHEETHATQRHSLDVLFLELLQVIFWFNPLIYVFKKAIKLNHEFLADSAVLNGEEDHLNYQNTLLSYLSNESFNTHQSVGIANAINYSSIKKRFVIMKKQTSKKEILIRSLLLLPLLAILLFGFSEKTTKNIEANRNSNNQIAPKRIIKLTGSVVDSKTLQPLENAEIRDEKGNLLTATDNQGNYLLKLEIEQPGEIYFSLSVKKNGYKPLIQQEHWGNIQGEIINSFYFGLQKKNSDVPEFSKLFTSNRDYSNSSNQEFKVDIDKEHAFDQKLKKAKKGNEKIVVEIDNLLYLVSSSGWIQLNTLNDYISVDDDKIIPASQLNAIVKRHSVKAMSPLEDYDNAQFAIYTSSGDINENLSKRAFNHYNILAKKYNAIPIEKRKIPLSDLRILESIYRNMTVEERKASQPFPECLPKQDQDGATKAQLAEYNNLANKYNTLIAEGGNIRIMKSDVDKLNYIFDLMSDQQKTSAEPFPDFPEPPPAPMAPGVKKGEKSNIPPPPAPKEPNTHIESSLNFAAPPHSPDAPKTLNTSNYASAQLKEIIQTQDPYDHNNLDLKALNGVPTSSTSFYTDADKKNTDFSANENMRVYIYNSSSLKTNKSPTLMNSLKDLANQDAQFYFDGKKITSEEGFKIVKSEKDIKIETLPYTNKQPEVRIYKKHNDLRIPAPPTPPNPVTPLDYVINAAKNGALFMYEDKDVSSDEAIELLKKNKELNIESRNKNGKTMIRITKEPVTIN</sequence>
<evidence type="ECO:0000256" key="1">
    <source>
        <dbReference type="SAM" id="MobiDB-lite"/>
    </source>
</evidence>
<evidence type="ECO:0000256" key="2">
    <source>
        <dbReference type="SAM" id="Phobius"/>
    </source>
</evidence>
<dbReference type="CDD" id="cd07341">
    <property type="entry name" value="M56_BlaR1_MecR1_like"/>
    <property type="match status" value="1"/>
</dbReference>
<dbReference type="EMBL" id="LZFP01000001">
    <property type="protein sequence ID" value="OBR42234.1"/>
    <property type="molecule type" value="Genomic_DNA"/>
</dbReference>
<feature type="transmembrane region" description="Helical" evidence="2">
    <location>
        <begin position="80"/>
        <end position="99"/>
    </location>
</feature>
<accession>A0A1B7ZFC9</accession>
<dbReference type="InterPro" id="IPR008756">
    <property type="entry name" value="Peptidase_M56"/>
</dbReference>
<keyword evidence="2" id="KW-0472">Membrane</keyword>
<feature type="domain" description="Peptidase M56" evidence="3">
    <location>
        <begin position="151"/>
        <end position="249"/>
    </location>
</feature>
<evidence type="ECO:0000313" key="4">
    <source>
        <dbReference type="EMBL" id="OBR42234.1"/>
    </source>
</evidence>
<evidence type="ECO:0000313" key="5">
    <source>
        <dbReference type="Proteomes" id="UP000092164"/>
    </source>
</evidence>
<dbReference type="SUPFAM" id="SSF49464">
    <property type="entry name" value="Carboxypeptidase regulatory domain-like"/>
    <property type="match status" value="1"/>
</dbReference>